<protein>
    <submittedName>
        <fullName evidence="2">Uncharacterized protein</fullName>
    </submittedName>
</protein>
<dbReference type="Proteomes" id="UP000712600">
    <property type="component" value="Unassembled WGS sequence"/>
</dbReference>
<dbReference type="EMBL" id="QGKX02001347">
    <property type="protein sequence ID" value="KAF3523191.1"/>
    <property type="molecule type" value="Genomic_DNA"/>
</dbReference>
<proteinExistence type="predicted"/>
<name>A0A8S9PUB1_BRACR</name>
<evidence type="ECO:0000313" key="3">
    <source>
        <dbReference type="Proteomes" id="UP000712600"/>
    </source>
</evidence>
<evidence type="ECO:0000256" key="1">
    <source>
        <dbReference type="SAM" id="MobiDB-lite"/>
    </source>
</evidence>
<reference evidence="2" key="1">
    <citation type="submission" date="2019-12" db="EMBL/GenBank/DDBJ databases">
        <title>Genome sequencing and annotation of Brassica cretica.</title>
        <authorList>
            <person name="Studholme D.J."/>
            <person name="Sarris P."/>
        </authorList>
    </citation>
    <scope>NUCLEOTIDE SEQUENCE</scope>
    <source>
        <strain evidence="2">PFS-109/04</strain>
        <tissue evidence="2">Leaf</tissue>
    </source>
</reference>
<comment type="caution">
    <text evidence="2">The sequence shown here is derived from an EMBL/GenBank/DDBJ whole genome shotgun (WGS) entry which is preliminary data.</text>
</comment>
<accession>A0A8S9PUB1</accession>
<dbReference type="AlphaFoldDB" id="A0A8S9PUB1"/>
<organism evidence="2 3">
    <name type="scientific">Brassica cretica</name>
    <name type="common">Mustard</name>
    <dbReference type="NCBI Taxonomy" id="69181"/>
    <lineage>
        <taxon>Eukaryota</taxon>
        <taxon>Viridiplantae</taxon>
        <taxon>Streptophyta</taxon>
        <taxon>Embryophyta</taxon>
        <taxon>Tracheophyta</taxon>
        <taxon>Spermatophyta</taxon>
        <taxon>Magnoliopsida</taxon>
        <taxon>eudicotyledons</taxon>
        <taxon>Gunneridae</taxon>
        <taxon>Pentapetalae</taxon>
        <taxon>rosids</taxon>
        <taxon>malvids</taxon>
        <taxon>Brassicales</taxon>
        <taxon>Brassicaceae</taxon>
        <taxon>Brassiceae</taxon>
        <taxon>Brassica</taxon>
    </lineage>
</organism>
<sequence>MMGYEQMNPKTMTTTSMMKNFNKMEPINTPQKKTIRRSVSATDSGAAATACKRRRTSAESQNPIDLNGMVDGTPLDGFNGDSEVIQYLEDSTLLGRALFYST</sequence>
<feature type="region of interest" description="Disordered" evidence="1">
    <location>
        <begin position="20"/>
        <end position="68"/>
    </location>
</feature>
<evidence type="ECO:0000313" key="2">
    <source>
        <dbReference type="EMBL" id="KAF3523191.1"/>
    </source>
</evidence>
<feature type="compositionally biased region" description="Polar residues" evidence="1">
    <location>
        <begin position="28"/>
        <end position="43"/>
    </location>
</feature>
<gene>
    <name evidence="2" type="ORF">F2Q69_00046832</name>
</gene>